<dbReference type="PANTHER" id="PTHR12224:SF0">
    <property type="entry name" value="BETA-1,4-MANNOSYL-GLYCOPROTEIN 4-BETA-N-ACETYLGLUCOSAMINYLTRANSFERASE"/>
    <property type="match status" value="1"/>
</dbReference>
<sequence>MLANLWTQRRRPLPLIAVTLLAIIAVLTVTNHNSNREHWIPPEIAHNSRQYTVDKDTSYDYADAQFVCKAVDFKPFGKQRKVYDLIMFSTELDWLEIRLHTLYPVVDYFVIIESPTTFTNADKPLVLRDNWERYRQFWPKIIYREIHDPIKSDRTWDHEDYLRNSMLYSVFPSLTGAEIPEKGDVIVVSDMDEVLRPDTMILLRYCSFPARLTLRSQFYYYSFQWLHRGIQWSHPQATVYGGSIENTIAPNDLRMGLIGSSFFTYPYQYFRRYWDRGELWNAGWHCSSCFSTIAEFQMKMNSFSHQIWNTPENRDPRTIAERVKSGQDLFGRMGEEFEEVEHIEDIPHYVAQQYKEKGRFGYMVNRDNEHASFEDWEAQMRGGG</sequence>
<dbReference type="GO" id="GO:0003830">
    <property type="term" value="F:beta-1,4-mannosylglycoprotein 4-beta-N-acetylglucosaminyltransferase activity"/>
    <property type="evidence" value="ECO:0007669"/>
    <property type="project" value="InterPro"/>
</dbReference>
<accession>A0A2S6CJ59</accession>
<name>A0A2S6CJ59_9PEZI</name>
<proteinExistence type="predicted"/>
<dbReference type="InterPro" id="IPR006813">
    <property type="entry name" value="Glyco_trans_17"/>
</dbReference>
<organism evidence="1 2">
    <name type="scientific">Cercospora berteroae</name>
    <dbReference type="NCBI Taxonomy" id="357750"/>
    <lineage>
        <taxon>Eukaryota</taxon>
        <taxon>Fungi</taxon>
        <taxon>Dikarya</taxon>
        <taxon>Ascomycota</taxon>
        <taxon>Pezizomycotina</taxon>
        <taxon>Dothideomycetes</taxon>
        <taxon>Dothideomycetidae</taxon>
        <taxon>Mycosphaerellales</taxon>
        <taxon>Mycosphaerellaceae</taxon>
        <taxon>Cercospora</taxon>
    </lineage>
</organism>
<dbReference type="GO" id="GO:0006044">
    <property type="term" value="P:N-acetylglucosamine metabolic process"/>
    <property type="evidence" value="ECO:0007669"/>
    <property type="project" value="TreeGrafter"/>
</dbReference>
<keyword evidence="2" id="KW-1185">Reference proteome</keyword>
<protein>
    <recommendedName>
        <fullName evidence="3">Glycosyl transferase family 17 protein</fullName>
    </recommendedName>
</protein>
<comment type="caution">
    <text evidence="1">The sequence shown here is derived from an EMBL/GenBank/DDBJ whole genome shotgun (WGS) entry which is preliminary data.</text>
</comment>
<dbReference type="GO" id="GO:0016020">
    <property type="term" value="C:membrane"/>
    <property type="evidence" value="ECO:0007669"/>
    <property type="project" value="InterPro"/>
</dbReference>
<dbReference type="Proteomes" id="UP000237631">
    <property type="component" value="Unassembled WGS sequence"/>
</dbReference>
<evidence type="ECO:0000313" key="2">
    <source>
        <dbReference type="Proteomes" id="UP000237631"/>
    </source>
</evidence>
<dbReference type="PANTHER" id="PTHR12224">
    <property type="entry name" value="BETA-1,4-MANNOSYL-GLYCOPROTEIN BETA-1,4-N-ACETYLGLUCOSAMINYL-TRANSFERASE"/>
    <property type="match status" value="1"/>
</dbReference>
<dbReference type="EMBL" id="PNEN01000351">
    <property type="protein sequence ID" value="PPJ59774.1"/>
    <property type="molecule type" value="Genomic_DNA"/>
</dbReference>
<dbReference type="AlphaFoldDB" id="A0A2S6CJ59"/>
<evidence type="ECO:0008006" key="3">
    <source>
        <dbReference type="Google" id="ProtNLM"/>
    </source>
</evidence>
<dbReference type="Pfam" id="PF04724">
    <property type="entry name" value="Glyco_transf_17"/>
    <property type="match status" value="2"/>
</dbReference>
<gene>
    <name evidence="1" type="ORF">CBER1_04336</name>
</gene>
<dbReference type="OrthoDB" id="6474464at2759"/>
<dbReference type="STRING" id="357750.A0A2S6CJ59"/>
<evidence type="ECO:0000313" key="1">
    <source>
        <dbReference type="EMBL" id="PPJ59774.1"/>
    </source>
</evidence>
<reference evidence="2" key="1">
    <citation type="journal article" date="2017" name="bioRxiv">
        <title>Conservation of a gene cluster reveals novel cercosporin biosynthetic mechanisms and extends production to the genus Colletotrichum.</title>
        <authorList>
            <person name="de Jonge R."/>
            <person name="Ebert M.K."/>
            <person name="Huitt-Roehl C.R."/>
            <person name="Pal P."/>
            <person name="Suttle J.C."/>
            <person name="Spanner R.E."/>
            <person name="Neubauer J.D."/>
            <person name="Jurick W.M.II."/>
            <person name="Stott K.A."/>
            <person name="Secor G.A."/>
            <person name="Thomma B.P.H.J."/>
            <person name="Van de Peer Y."/>
            <person name="Townsend C.A."/>
            <person name="Bolton M.D."/>
        </authorList>
    </citation>
    <scope>NUCLEOTIDE SEQUENCE [LARGE SCALE GENOMIC DNA]</scope>
    <source>
        <strain evidence="2">CBS538.71</strain>
    </source>
</reference>